<dbReference type="PANTHER" id="PTHR13511">
    <property type="entry name" value="KXDL MOTIF-CONTAINING PROTEIN 1"/>
    <property type="match status" value="1"/>
</dbReference>
<organism evidence="4 5">
    <name type="scientific">Allacma fusca</name>
    <dbReference type="NCBI Taxonomy" id="39272"/>
    <lineage>
        <taxon>Eukaryota</taxon>
        <taxon>Metazoa</taxon>
        <taxon>Ecdysozoa</taxon>
        <taxon>Arthropoda</taxon>
        <taxon>Hexapoda</taxon>
        <taxon>Collembola</taxon>
        <taxon>Symphypleona</taxon>
        <taxon>Sminthuridae</taxon>
        <taxon>Allacma</taxon>
    </lineage>
</organism>
<sequence length="195" mass="22091">MKSENVLKNKLKVIIKADTSKMAEMSPLSEGGRSSNVECFQNFTAPEVFVQGLAGMVNQQDVEAIIRSQKYMLQRFEKTNEMLVNCNALSAARFQNAFHDFKKHTQMLAEMKKDMDNVFRRIRNIKAKLANQHPQAFEIASANQRKEKGKEDEDDEDDDVVAESSSVPSSACTSRQVTIEKSESVDIPTKKHLKF</sequence>
<comment type="similarity">
    <text evidence="1">Belongs to the KXD1 family.</text>
</comment>
<feature type="region of interest" description="Disordered" evidence="2">
    <location>
        <begin position="133"/>
        <end position="195"/>
    </location>
</feature>
<dbReference type="Proteomes" id="UP000708208">
    <property type="component" value="Unassembled WGS sequence"/>
</dbReference>
<evidence type="ECO:0000259" key="3">
    <source>
        <dbReference type="Pfam" id="PF10241"/>
    </source>
</evidence>
<dbReference type="EMBL" id="CAJVCH010192097">
    <property type="protein sequence ID" value="CAG7730291.1"/>
    <property type="molecule type" value="Genomic_DNA"/>
</dbReference>
<dbReference type="OrthoDB" id="10258877at2759"/>
<dbReference type="InterPro" id="IPR039843">
    <property type="entry name" value="KXD1-like"/>
</dbReference>
<comment type="caution">
    <text evidence="4">The sequence shown here is derived from an EMBL/GenBank/DDBJ whole genome shotgun (WGS) entry which is preliminary data.</text>
</comment>
<evidence type="ECO:0000313" key="4">
    <source>
        <dbReference type="EMBL" id="CAG7730291.1"/>
    </source>
</evidence>
<gene>
    <name evidence="4" type="ORF">AFUS01_LOCUS18948</name>
</gene>
<dbReference type="InterPro" id="IPR019371">
    <property type="entry name" value="KxDL_dom"/>
</dbReference>
<evidence type="ECO:0000256" key="2">
    <source>
        <dbReference type="SAM" id="MobiDB-lite"/>
    </source>
</evidence>
<reference evidence="4" key="1">
    <citation type="submission" date="2021-06" db="EMBL/GenBank/DDBJ databases">
        <authorList>
            <person name="Hodson N. C."/>
            <person name="Mongue J. A."/>
            <person name="Jaron S. K."/>
        </authorList>
    </citation>
    <scope>NUCLEOTIDE SEQUENCE</scope>
</reference>
<proteinExistence type="inferred from homology"/>
<dbReference type="Pfam" id="PF10241">
    <property type="entry name" value="KxDL"/>
    <property type="match status" value="1"/>
</dbReference>
<feature type="domain" description="KxDL" evidence="3">
    <location>
        <begin position="53"/>
        <end position="137"/>
    </location>
</feature>
<dbReference type="PANTHER" id="PTHR13511:SF0">
    <property type="entry name" value="KXDL MOTIF-CONTAINING PROTEIN 1"/>
    <property type="match status" value="1"/>
</dbReference>
<evidence type="ECO:0000256" key="1">
    <source>
        <dbReference type="ARBA" id="ARBA00005913"/>
    </source>
</evidence>
<name>A0A8J2K8D9_9HEXA</name>
<dbReference type="GO" id="GO:0032418">
    <property type="term" value="P:lysosome localization"/>
    <property type="evidence" value="ECO:0007669"/>
    <property type="project" value="TreeGrafter"/>
</dbReference>
<dbReference type="GO" id="GO:0099078">
    <property type="term" value="C:BORC complex"/>
    <property type="evidence" value="ECO:0007669"/>
    <property type="project" value="TreeGrafter"/>
</dbReference>
<keyword evidence="5" id="KW-1185">Reference proteome</keyword>
<dbReference type="AlphaFoldDB" id="A0A8J2K8D9"/>
<accession>A0A8J2K8D9</accession>
<feature type="compositionally biased region" description="Acidic residues" evidence="2">
    <location>
        <begin position="152"/>
        <end position="161"/>
    </location>
</feature>
<evidence type="ECO:0000313" key="5">
    <source>
        <dbReference type="Proteomes" id="UP000708208"/>
    </source>
</evidence>
<protein>
    <recommendedName>
        <fullName evidence="3">KxDL domain-containing protein</fullName>
    </recommendedName>
</protein>